<dbReference type="InterPro" id="IPR036047">
    <property type="entry name" value="F-box-like_dom_sf"/>
</dbReference>
<keyword evidence="3" id="KW-1185">Reference proteome</keyword>
<dbReference type="OrthoDB" id="3681166at2759"/>
<gene>
    <name evidence="2" type="ORF">BDV96DRAFT_640284</name>
</gene>
<reference evidence="2" key="1">
    <citation type="journal article" date="2020" name="Stud. Mycol.">
        <title>101 Dothideomycetes genomes: a test case for predicting lifestyles and emergence of pathogens.</title>
        <authorList>
            <person name="Haridas S."/>
            <person name="Albert R."/>
            <person name="Binder M."/>
            <person name="Bloem J."/>
            <person name="Labutti K."/>
            <person name="Salamov A."/>
            <person name="Andreopoulos B."/>
            <person name="Baker S."/>
            <person name="Barry K."/>
            <person name="Bills G."/>
            <person name="Bluhm B."/>
            <person name="Cannon C."/>
            <person name="Castanera R."/>
            <person name="Culley D."/>
            <person name="Daum C."/>
            <person name="Ezra D."/>
            <person name="Gonzalez J."/>
            <person name="Henrissat B."/>
            <person name="Kuo A."/>
            <person name="Liang C."/>
            <person name="Lipzen A."/>
            <person name="Lutzoni F."/>
            <person name="Magnuson J."/>
            <person name="Mondo S."/>
            <person name="Nolan M."/>
            <person name="Ohm R."/>
            <person name="Pangilinan J."/>
            <person name="Park H.-J."/>
            <person name="Ramirez L."/>
            <person name="Alfaro M."/>
            <person name="Sun H."/>
            <person name="Tritt A."/>
            <person name="Yoshinaga Y."/>
            <person name="Zwiers L.-H."/>
            <person name="Turgeon B."/>
            <person name="Goodwin S."/>
            <person name="Spatafora J."/>
            <person name="Crous P."/>
            <person name="Grigoriev I."/>
        </authorList>
    </citation>
    <scope>NUCLEOTIDE SEQUENCE</scope>
    <source>
        <strain evidence="2">CBS 627.86</strain>
    </source>
</reference>
<organism evidence="2 3">
    <name type="scientific">Lophiotrema nucula</name>
    <dbReference type="NCBI Taxonomy" id="690887"/>
    <lineage>
        <taxon>Eukaryota</taxon>
        <taxon>Fungi</taxon>
        <taxon>Dikarya</taxon>
        <taxon>Ascomycota</taxon>
        <taxon>Pezizomycotina</taxon>
        <taxon>Dothideomycetes</taxon>
        <taxon>Pleosporomycetidae</taxon>
        <taxon>Pleosporales</taxon>
        <taxon>Lophiotremataceae</taxon>
        <taxon>Lophiotrema</taxon>
    </lineage>
</organism>
<evidence type="ECO:0000313" key="2">
    <source>
        <dbReference type="EMBL" id="KAF2122227.1"/>
    </source>
</evidence>
<dbReference type="AlphaFoldDB" id="A0A6A5ZTR6"/>
<accession>A0A6A5ZTR6</accession>
<name>A0A6A5ZTR6_9PLEO</name>
<protein>
    <recommendedName>
        <fullName evidence="1">F-box domain-containing protein</fullName>
    </recommendedName>
</protein>
<dbReference type="Pfam" id="PF00646">
    <property type="entry name" value="F-box"/>
    <property type="match status" value="1"/>
</dbReference>
<feature type="domain" description="F-box" evidence="1">
    <location>
        <begin position="46"/>
        <end position="96"/>
    </location>
</feature>
<dbReference type="SUPFAM" id="SSF81383">
    <property type="entry name" value="F-box domain"/>
    <property type="match status" value="1"/>
</dbReference>
<evidence type="ECO:0000259" key="1">
    <source>
        <dbReference type="PROSITE" id="PS50181"/>
    </source>
</evidence>
<proteinExistence type="predicted"/>
<dbReference type="Proteomes" id="UP000799770">
    <property type="component" value="Unassembled WGS sequence"/>
</dbReference>
<sequence>MAAAAVAPPAFRHRDLPKSCFYLDQIVDRRCPISQIDNNKPPAWSLGSLSVLPAELLTYIIEPLSLLDLMRFRKSCRATHNFVDTLPKFSLVLRHAPNVITGMIATRATASTQMTLSMLYEKLGQRVCDHEEHDDLAQYIHVPTGQRLCKSCCHPVGVFPTFEAPIHKYDAALHYAMTNDDLDGIPSFRFLPATFRHGNHKLKVEGAHTFYDAASVKQRCLELTGSDDPSMSYSDNYVRCDRDDTHTAILNNTSTKPTLTIENMEPPRILTKHMSIVFAPWFTPGSSTVEEGVYCASCLCVDEGFEELFEPADFQEHLGDCRVTPLPVVVEANRKYCYDGGFLLDDEDDESTDRMAELRCRSVSSFNQVFSGTSFE</sequence>
<dbReference type="PROSITE" id="PS50181">
    <property type="entry name" value="FBOX"/>
    <property type="match status" value="1"/>
</dbReference>
<dbReference type="InterPro" id="IPR001810">
    <property type="entry name" value="F-box_dom"/>
</dbReference>
<evidence type="ECO:0000313" key="3">
    <source>
        <dbReference type="Proteomes" id="UP000799770"/>
    </source>
</evidence>
<dbReference type="EMBL" id="ML977311">
    <property type="protein sequence ID" value="KAF2122227.1"/>
    <property type="molecule type" value="Genomic_DNA"/>
</dbReference>